<sequence length="412" mass="43292">MTSTARVHRLAVIRGDGIGPEVIDASLEVLGAAQSAFGFRAELTQISAGARHYLATGELWTPALQAQLRNHDAILFGAMGDPAVAPGILERGFILEMRRSFQQAVNLRPVKLYPGVTTPIAGLTPERCDIVIVRENTEGSYVGRGSTVHAGTPHAVAVQESVNTRMGVERVVEFAFRLAERRGGTLTLCHKKNILIEAGTLWQSTVDDVSARFPAVPVDYVHVDALCFYLPTTPERFNVIVTDNLFGDIITDLGAAIQGGLGVAASANLNLDGSGPSMFEAIHGSAPDIAGRGWANPIGAVLSTAMCLAHLGETDAARAIEAAAVHILAQLPAMAGPAMGLSTEELGREIARLVQSGAPVPVVPGHSVMDDLAALRRADELAAPADGTGSRPAACNLEQSRPRSSVDRAPAF</sequence>
<keyword evidence="3" id="KW-0479">Metal-binding</keyword>
<dbReference type="Proteomes" id="UP000298170">
    <property type="component" value="Unassembled WGS sequence"/>
</dbReference>
<dbReference type="OrthoDB" id="5289857at2"/>
<dbReference type="SMART" id="SM01329">
    <property type="entry name" value="Iso_dh"/>
    <property type="match status" value="1"/>
</dbReference>
<dbReference type="EC" id="1.1.1.85" evidence="9"/>
<evidence type="ECO:0000256" key="7">
    <source>
        <dbReference type="SAM" id="MobiDB-lite"/>
    </source>
</evidence>
<keyword evidence="5" id="KW-0520">NAD</keyword>
<evidence type="ECO:0000313" key="10">
    <source>
        <dbReference type="Proteomes" id="UP000298170"/>
    </source>
</evidence>
<gene>
    <name evidence="9" type="ORF">E3T39_01845</name>
</gene>
<evidence type="ECO:0000256" key="4">
    <source>
        <dbReference type="ARBA" id="ARBA00023002"/>
    </source>
</evidence>
<dbReference type="PANTHER" id="PTHR43275:SF1">
    <property type="entry name" value="D-MALATE DEHYDROGENASE [DECARBOXYLATING]"/>
    <property type="match status" value="1"/>
</dbReference>
<dbReference type="EMBL" id="SOHJ01000002">
    <property type="protein sequence ID" value="TFD62940.1"/>
    <property type="molecule type" value="Genomic_DNA"/>
</dbReference>
<dbReference type="GO" id="GO:0000287">
    <property type="term" value="F:magnesium ion binding"/>
    <property type="evidence" value="ECO:0007669"/>
    <property type="project" value="InterPro"/>
</dbReference>
<dbReference type="AlphaFoldDB" id="A0A4R9AIR2"/>
<name>A0A4R9AIR2_9MICO</name>
<evidence type="ECO:0000259" key="8">
    <source>
        <dbReference type="SMART" id="SM01329"/>
    </source>
</evidence>
<feature type="domain" description="Isopropylmalate dehydrogenase-like" evidence="8">
    <location>
        <begin position="9"/>
        <end position="350"/>
    </location>
</feature>
<comment type="cofactor">
    <cofactor evidence="2">
        <name>Mg(2+)</name>
        <dbReference type="ChEBI" id="CHEBI:18420"/>
    </cofactor>
</comment>
<dbReference type="Gene3D" id="3.40.718.10">
    <property type="entry name" value="Isopropylmalate Dehydrogenase"/>
    <property type="match status" value="1"/>
</dbReference>
<protein>
    <submittedName>
        <fullName evidence="9">3-isopropylmalate dehydrogenase</fullName>
        <ecNumber evidence="9">1.1.1.85</ecNumber>
    </submittedName>
</protein>
<dbReference type="InterPro" id="IPR019818">
    <property type="entry name" value="IsoCit/isopropylmalate_DH_CS"/>
</dbReference>
<evidence type="ECO:0000256" key="3">
    <source>
        <dbReference type="ARBA" id="ARBA00022723"/>
    </source>
</evidence>
<evidence type="ECO:0000256" key="1">
    <source>
        <dbReference type="ARBA" id="ARBA00001936"/>
    </source>
</evidence>
<evidence type="ECO:0000313" key="9">
    <source>
        <dbReference type="EMBL" id="TFD62940.1"/>
    </source>
</evidence>
<proteinExistence type="predicted"/>
<keyword evidence="10" id="KW-1185">Reference proteome</keyword>
<dbReference type="SUPFAM" id="SSF53659">
    <property type="entry name" value="Isocitrate/Isopropylmalate dehydrogenase-like"/>
    <property type="match status" value="1"/>
</dbReference>
<organism evidence="9 10">
    <name type="scientific">Cryobacterium suzukii</name>
    <dbReference type="NCBI Taxonomy" id="1259198"/>
    <lineage>
        <taxon>Bacteria</taxon>
        <taxon>Bacillati</taxon>
        <taxon>Actinomycetota</taxon>
        <taxon>Actinomycetes</taxon>
        <taxon>Micrococcales</taxon>
        <taxon>Microbacteriaceae</taxon>
        <taxon>Cryobacterium</taxon>
    </lineage>
</organism>
<accession>A0A4R9AIR2</accession>
<reference evidence="9 10" key="1">
    <citation type="submission" date="2019-03" db="EMBL/GenBank/DDBJ databases">
        <title>Genomics of glacier-inhabiting Cryobacterium strains.</title>
        <authorList>
            <person name="Liu Q."/>
            <person name="Xin Y.-H."/>
        </authorList>
    </citation>
    <scope>NUCLEOTIDE SEQUENCE [LARGE SCALE GENOMIC DNA]</scope>
    <source>
        <strain evidence="9 10">Sr39</strain>
    </source>
</reference>
<feature type="region of interest" description="Disordered" evidence="7">
    <location>
        <begin position="382"/>
        <end position="412"/>
    </location>
</feature>
<dbReference type="GO" id="GO:0051287">
    <property type="term" value="F:NAD binding"/>
    <property type="evidence" value="ECO:0007669"/>
    <property type="project" value="InterPro"/>
</dbReference>
<evidence type="ECO:0000256" key="6">
    <source>
        <dbReference type="ARBA" id="ARBA00023211"/>
    </source>
</evidence>
<comment type="cofactor">
    <cofactor evidence="1">
        <name>Mn(2+)</name>
        <dbReference type="ChEBI" id="CHEBI:29035"/>
    </cofactor>
</comment>
<dbReference type="RefSeq" id="WP_134513272.1">
    <property type="nucleotide sequence ID" value="NZ_SOHJ01000002.1"/>
</dbReference>
<comment type="caution">
    <text evidence="9">The sequence shown here is derived from an EMBL/GenBank/DDBJ whole genome shotgun (WGS) entry which is preliminary data.</text>
</comment>
<dbReference type="PROSITE" id="PS00470">
    <property type="entry name" value="IDH_IMDH"/>
    <property type="match status" value="1"/>
</dbReference>
<dbReference type="GO" id="GO:0003862">
    <property type="term" value="F:3-isopropylmalate dehydrogenase activity"/>
    <property type="evidence" value="ECO:0007669"/>
    <property type="project" value="UniProtKB-EC"/>
</dbReference>
<dbReference type="PANTHER" id="PTHR43275">
    <property type="entry name" value="D-MALATE DEHYDROGENASE [DECARBOXYLATING]"/>
    <property type="match status" value="1"/>
</dbReference>
<evidence type="ECO:0000256" key="5">
    <source>
        <dbReference type="ARBA" id="ARBA00023027"/>
    </source>
</evidence>
<dbReference type="InterPro" id="IPR024084">
    <property type="entry name" value="IsoPropMal-DH-like_dom"/>
</dbReference>
<dbReference type="Pfam" id="PF00180">
    <property type="entry name" value="Iso_dh"/>
    <property type="match status" value="1"/>
</dbReference>
<dbReference type="NCBIfam" id="NF002898">
    <property type="entry name" value="PRK03437.1"/>
    <property type="match status" value="1"/>
</dbReference>
<evidence type="ECO:0000256" key="2">
    <source>
        <dbReference type="ARBA" id="ARBA00001946"/>
    </source>
</evidence>
<keyword evidence="4 9" id="KW-0560">Oxidoreductase</keyword>
<dbReference type="InterPro" id="IPR050501">
    <property type="entry name" value="ICDH/IPMDH"/>
</dbReference>
<keyword evidence="6" id="KW-0464">Manganese</keyword>